<dbReference type="AlphaFoldDB" id="A0A8H6DWI7"/>
<feature type="region of interest" description="Disordered" evidence="1">
    <location>
        <begin position="166"/>
        <end position="223"/>
    </location>
</feature>
<evidence type="ECO:0000313" key="2">
    <source>
        <dbReference type="EMBL" id="KAF5850469.1"/>
    </source>
</evidence>
<gene>
    <name evidence="2" type="ORF">GGP41_002667</name>
</gene>
<organism evidence="2 3">
    <name type="scientific">Cochliobolus sativus</name>
    <name type="common">Common root rot and spot blotch fungus</name>
    <name type="synonym">Bipolaris sorokiniana</name>
    <dbReference type="NCBI Taxonomy" id="45130"/>
    <lineage>
        <taxon>Eukaryota</taxon>
        <taxon>Fungi</taxon>
        <taxon>Dikarya</taxon>
        <taxon>Ascomycota</taxon>
        <taxon>Pezizomycotina</taxon>
        <taxon>Dothideomycetes</taxon>
        <taxon>Pleosporomycetidae</taxon>
        <taxon>Pleosporales</taxon>
        <taxon>Pleosporineae</taxon>
        <taxon>Pleosporaceae</taxon>
        <taxon>Bipolaris</taxon>
    </lineage>
</organism>
<proteinExistence type="predicted"/>
<feature type="compositionally biased region" description="Polar residues" evidence="1">
    <location>
        <begin position="176"/>
        <end position="194"/>
    </location>
</feature>
<dbReference type="EMBL" id="WNKQ01000007">
    <property type="protein sequence ID" value="KAF5850469.1"/>
    <property type="molecule type" value="Genomic_DNA"/>
</dbReference>
<dbReference type="InterPro" id="IPR013785">
    <property type="entry name" value="Aldolase_TIM"/>
</dbReference>
<accession>A0A8H6DWI7</accession>
<evidence type="ECO:0000256" key="1">
    <source>
        <dbReference type="SAM" id="MobiDB-lite"/>
    </source>
</evidence>
<name>A0A8H6DWI7_COCSA</name>
<evidence type="ECO:0000313" key="3">
    <source>
        <dbReference type="Proteomes" id="UP000624244"/>
    </source>
</evidence>
<dbReference type="Gene3D" id="3.20.20.70">
    <property type="entry name" value="Aldolase class I"/>
    <property type="match status" value="1"/>
</dbReference>
<protein>
    <submittedName>
        <fullName evidence="2">Uncharacterized protein</fullName>
    </submittedName>
</protein>
<dbReference type="Proteomes" id="UP000624244">
    <property type="component" value="Unassembled WGS sequence"/>
</dbReference>
<reference evidence="2" key="1">
    <citation type="submission" date="2019-11" db="EMBL/GenBank/DDBJ databases">
        <title>Bipolaris sorokiniana Genome sequencing.</title>
        <authorList>
            <person name="Wang H."/>
        </authorList>
    </citation>
    <scope>NUCLEOTIDE SEQUENCE</scope>
</reference>
<dbReference type="SUPFAM" id="SSF51569">
    <property type="entry name" value="Aldolase"/>
    <property type="match status" value="1"/>
</dbReference>
<sequence>MPSIGSKNGSTSYFFRPKLHVPWLRDQLGRLRKHLRFLISNGLHGIVITGTNGEESTPDRFDRTELLITIGRVVGYTRDSIRQTMEAREPNLAAASPIPLVAGLNNSETLDLLGQYKNIVAVNLACDGQAKFIAPAGQSDWLMPALNVGGVGTIVGVATKTISTSRENTLKRPLYRSSSVSPNENSPRAKSTAPSLLLHTKEFTPKAAPTAGTRIRSIPTQGR</sequence>
<comment type="caution">
    <text evidence="2">The sequence shown here is derived from an EMBL/GenBank/DDBJ whole genome shotgun (WGS) entry which is preliminary data.</text>
</comment>